<evidence type="ECO:0000256" key="1">
    <source>
        <dbReference type="ARBA" id="ARBA00001962"/>
    </source>
</evidence>
<feature type="binding site" evidence="8">
    <location>
        <position position="324"/>
    </location>
    <ligand>
        <name>homogentisate</name>
        <dbReference type="ChEBI" id="CHEBI:16169"/>
    </ligand>
</feature>
<dbReference type="InterPro" id="IPR046452">
    <property type="entry name" value="HgmA_N"/>
</dbReference>
<dbReference type="AlphaFoldDB" id="A0A2N7CF41"/>
<dbReference type="PANTHER" id="PTHR11056:SF0">
    <property type="entry name" value="HOMOGENTISATE 1,2-DIOXYGENASE"/>
    <property type="match status" value="1"/>
</dbReference>
<evidence type="ECO:0000313" key="10">
    <source>
        <dbReference type="EMBL" id="PMF21773.1"/>
    </source>
</evidence>
<dbReference type="InterPro" id="IPR014710">
    <property type="entry name" value="RmlC-like_jellyroll"/>
</dbReference>
<dbReference type="EMBL" id="MCSW01000166">
    <property type="protein sequence ID" value="PMF21773.1"/>
    <property type="molecule type" value="Genomic_DNA"/>
</dbReference>
<evidence type="ECO:0000259" key="9">
    <source>
        <dbReference type="Pfam" id="PF20510"/>
    </source>
</evidence>
<proteinExistence type="inferred from homology"/>
<dbReference type="GO" id="GO:0005737">
    <property type="term" value="C:cytoplasm"/>
    <property type="evidence" value="ECO:0007669"/>
    <property type="project" value="TreeGrafter"/>
</dbReference>
<dbReference type="PANTHER" id="PTHR11056">
    <property type="entry name" value="HOMOGENTISATE 1,2-DIOXYGENASE"/>
    <property type="match status" value="1"/>
</dbReference>
<dbReference type="GO" id="GO:0004411">
    <property type="term" value="F:homogentisate 1,2-dioxygenase activity"/>
    <property type="evidence" value="ECO:0007669"/>
    <property type="project" value="InterPro"/>
</dbReference>
<evidence type="ECO:0000256" key="8">
    <source>
        <dbReference type="PIRSR" id="PIRSR605708-2"/>
    </source>
</evidence>
<accession>A0A2N7CF41</accession>
<dbReference type="Gene3D" id="2.60.120.10">
    <property type="entry name" value="Jelly Rolls"/>
    <property type="match status" value="1"/>
</dbReference>
<comment type="caution">
    <text evidence="10">The sequence shown here is derived from an EMBL/GenBank/DDBJ whole genome shotgun (WGS) entry which is preliminary data.</text>
</comment>
<dbReference type="InterPro" id="IPR011051">
    <property type="entry name" value="RmlC_Cupin_sf"/>
</dbReference>
<comment type="similarity">
    <text evidence="2">Belongs to the homogentisate dioxygenase family.</text>
</comment>
<gene>
    <name evidence="10" type="ORF">BCV19_08130</name>
</gene>
<feature type="active site" description="Proton acceptor" evidence="7">
    <location>
        <position position="251"/>
    </location>
</feature>
<organism evidence="10 11">
    <name type="scientific">Vibrio splendidus</name>
    <dbReference type="NCBI Taxonomy" id="29497"/>
    <lineage>
        <taxon>Bacteria</taxon>
        <taxon>Pseudomonadati</taxon>
        <taxon>Pseudomonadota</taxon>
        <taxon>Gammaproteobacteria</taxon>
        <taxon>Vibrionales</taxon>
        <taxon>Vibrionaceae</taxon>
        <taxon>Vibrio</taxon>
    </lineage>
</organism>
<dbReference type="SUPFAM" id="SSF51182">
    <property type="entry name" value="RmlC-like cupins"/>
    <property type="match status" value="1"/>
</dbReference>
<dbReference type="RefSeq" id="WP_102482409.1">
    <property type="nucleotide sequence ID" value="NZ_CAWNUV010000224.1"/>
</dbReference>
<feature type="binding site" evidence="8">
    <location>
        <position position="324"/>
    </location>
    <ligand>
        <name>Fe cation</name>
        <dbReference type="ChEBI" id="CHEBI:24875"/>
    </ligand>
</feature>
<evidence type="ECO:0000256" key="7">
    <source>
        <dbReference type="PIRSR" id="PIRSR605708-1"/>
    </source>
</evidence>
<keyword evidence="5" id="KW-0560">Oxidoreductase</keyword>
<reference evidence="11" key="1">
    <citation type="submission" date="2016-07" db="EMBL/GenBank/DDBJ databases">
        <title>Nontailed viruses are major unrecognized killers of bacteria in the ocean.</title>
        <authorList>
            <person name="Kauffman K."/>
            <person name="Hussain F."/>
            <person name="Yang J."/>
            <person name="Arevalo P."/>
            <person name="Brown J."/>
            <person name="Cutler M."/>
            <person name="Kelly L."/>
            <person name="Polz M.F."/>
        </authorList>
    </citation>
    <scope>NUCLEOTIDE SEQUENCE [LARGE SCALE GENOMIC DNA]</scope>
    <source>
        <strain evidence="11">10N.286.54.F3</strain>
    </source>
</reference>
<sequence length="391" mass="44601">MHKWISFPHREGVCSKQAHADFPEEAIYEREAGRSGFFGPAAHFHHQHAPTGWSEWEGDLRPRAFDFTLVEKASQITPWAVPHLLHNADCKIRVWRMDEKMDFLVRNSDGDELLFIHQGSADLYCDYGHLAVSEGDYVMIPRSTNWRLEPSEPMFILMIENTDAAYSLPEKGMVGNHAVFDPAVLDIPSINDQFRAQYSENQTQVQVKRHDKVSVITYPFNPLDAIGWHGDLAVVKVNWRDIRPLMSHRYHLPPSAHTTFVGAGFVVCTFVPRPIESDPGALKVPFYHNNDDYDEVLFYHAGDFFSRDNIEAGMVTFHPAGFTHGPHPKAFKAGQAHKKKFTDEVAVMIDTRHALQFSDELDSVENKEYVYSWQDTGLQETGSQTMADDKK</sequence>
<dbReference type="GO" id="GO:0006570">
    <property type="term" value="P:tyrosine metabolic process"/>
    <property type="evidence" value="ECO:0007669"/>
    <property type="project" value="InterPro"/>
</dbReference>
<keyword evidence="3 8" id="KW-0479">Metal-binding</keyword>
<evidence type="ECO:0000256" key="5">
    <source>
        <dbReference type="ARBA" id="ARBA00023002"/>
    </source>
</evidence>
<protein>
    <submittedName>
        <fullName evidence="10">Homogentisate 1,2-dioxygenase</fullName>
    </submittedName>
</protein>
<dbReference type="InterPro" id="IPR005708">
    <property type="entry name" value="Homogentis_dOase"/>
</dbReference>
<keyword evidence="6 8" id="KW-0408">Iron</keyword>
<comment type="cofactor">
    <cofactor evidence="1 8">
        <name>Fe cation</name>
        <dbReference type="ChEBI" id="CHEBI:24875"/>
    </cofactor>
</comment>
<feature type="binding site" evidence="8">
    <location>
        <position position="294"/>
    </location>
    <ligand>
        <name>Fe cation</name>
        <dbReference type="ChEBI" id="CHEBI:24875"/>
    </ligand>
</feature>
<feature type="domain" description="Homogentisate 1,2-dioxygenase N-terminal" evidence="9">
    <location>
        <begin position="86"/>
        <end position="233"/>
    </location>
</feature>
<evidence type="ECO:0000256" key="6">
    <source>
        <dbReference type="ARBA" id="ARBA00023004"/>
    </source>
</evidence>
<keyword evidence="4 10" id="KW-0223">Dioxygenase</keyword>
<evidence type="ECO:0000256" key="4">
    <source>
        <dbReference type="ARBA" id="ARBA00022964"/>
    </source>
</evidence>
<dbReference type="GO" id="GO:0006559">
    <property type="term" value="P:L-phenylalanine catabolic process"/>
    <property type="evidence" value="ECO:0007669"/>
    <property type="project" value="InterPro"/>
</dbReference>
<dbReference type="Pfam" id="PF20510">
    <property type="entry name" value="HgmA_N"/>
    <property type="match status" value="1"/>
</dbReference>
<evidence type="ECO:0000256" key="2">
    <source>
        <dbReference type="ARBA" id="ARBA00007757"/>
    </source>
</evidence>
<name>A0A2N7CF41_VIBSP</name>
<evidence type="ECO:0000313" key="11">
    <source>
        <dbReference type="Proteomes" id="UP000235405"/>
    </source>
</evidence>
<evidence type="ECO:0000256" key="3">
    <source>
        <dbReference type="ARBA" id="ARBA00022723"/>
    </source>
</evidence>
<dbReference type="GO" id="GO:0046872">
    <property type="term" value="F:metal ion binding"/>
    <property type="evidence" value="ECO:0007669"/>
    <property type="project" value="UniProtKB-KW"/>
</dbReference>
<dbReference type="Proteomes" id="UP000235405">
    <property type="component" value="Unassembled WGS sequence"/>
</dbReference>
<feature type="binding site" evidence="8">
    <location>
        <position position="288"/>
    </location>
    <ligand>
        <name>Fe cation</name>
        <dbReference type="ChEBI" id="CHEBI:24875"/>
    </ligand>
</feature>